<gene>
    <name evidence="9" type="primary">TUN</name>
    <name evidence="9" type="ORF">CR513_32486</name>
</gene>
<dbReference type="FunFam" id="3.40.50.2000:FF:000083">
    <property type="entry name" value="UDP-glycosyltransferase TURAN isoform X1"/>
    <property type="match status" value="1"/>
</dbReference>
<evidence type="ECO:0000256" key="6">
    <source>
        <dbReference type="ARBA" id="ARBA00022824"/>
    </source>
</evidence>
<dbReference type="PANTHER" id="PTHR13036">
    <property type="entry name" value="BETA1,4 MANNOSYLTRANSFERASE"/>
    <property type="match status" value="1"/>
</dbReference>
<evidence type="ECO:0000313" key="10">
    <source>
        <dbReference type="Proteomes" id="UP000257109"/>
    </source>
</evidence>
<proteinExistence type="predicted"/>
<evidence type="ECO:0000256" key="1">
    <source>
        <dbReference type="ARBA" id="ARBA00004389"/>
    </source>
</evidence>
<dbReference type="GO" id="GO:0000030">
    <property type="term" value="F:mannosyltransferase activity"/>
    <property type="evidence" value="ECO:0007669"/>
    <property type="project" value="InterPro"/>
</dbReference>
<evidence type="ECO:0000256" key="3">
    <source>
        <dbReference type="ARBA" id="ARBA00022676"/>
    </source>
</evidence>
<dbReference type="Gene3D" id="3.40.50.2000">
    <property type="entry name" value="Glycogen Phosphorylase B"/>
    <property type="match status" value="1"/>
</dbReference>
<comment type="pathway">
    <text evidence="2">Protein modification; protein glycosylation.</text>
</comment>
<organism evidence="9 10">
    <name type="scientific">Mucuna pruriens</name>
    <name type="common">Velvet bean</name>
    <name type="synonym">Dolichos pruriens</name>
    <dbReference type="NCBI Taxonomy" id="157652"/>
    <lineage>
        <taxon>Eukaryota</taxon>
        <taxon>Viridiplantae</taxon>
        <taxon>Streptophyta</taxon>
        <taxon>Embryophyta</taxon>
        <taxon>Tracheophyta</taxon>
        <taxon>Spermatophyta</taxon>
        <taxon>Magnoliopsida</taxon>
        <taxon>eudicotyledons</taxon>
        <taxon>Gunneridae</taxon>
        <taxon>Pentapetalae</taxon>
        <taxon>rosids</taxon>
        <taxon>fabids</taxon>
        <taxon>Fabales</taxon>
        <taxon>Fabaceae</taxon>
        <taxon>Papilionoideae</taxon>
        <taxon>50 kb inversion clade</taxon>
        <taxon>NPAAA clade</taxon>
        <taxon>indigoferoid/millettioid clade</taxon>
        <taxon>Phaseoleae</taxon>
        <taxon>Mucuna</taxon>
    </lineage>
</organism>
<dbReference type="PANTHER" id="PTHR13036:SF0">
    <property type="entry name" value="CHITOBIOSYLDIPHOSPHODOLICHOL BETA-MANNOSYLTRANSFERASE"/>
    <property type="match status" value="1"/>
</dbReference>
<reference evidence="9" key="1">
    <citation type="submission" date="2018-05" db="EMBL/GenBank/DDBJ databases">
        <title>Draft genome of Mucuna pruriens seed.</title>
        <authorList>
            <person name="Nnadi N.E."/>
            <person name="Vos R."/>
            <person name="Hasami M.H."/>
            <person name="Devisetty U.K."/>
            <person name="Aguiy J.C."/>
        </authorList>
    </citation>
    <scope>NUCLEOTIDE SEQUENCE [LARGE SCALE GENOMIC DNA]</scope>
    <source>
        <strain evidence="9">JCA_2017</strain>
    </source>
</reference>
<evidence type="ECO:0000256" key="5">
    <source>
        <dbReference type="ARBA" id="ARBA00022692"/>
    </source>
</evidence>
<evidence type="ECO:0000313" key="9">
    <source>
        <dbReference type="EMBL" id="RDX86211.1"/>
    </source>
</evidence>
<keyword evidence="6" id="KW-0256">Endoplasmic reticulum</keyword>
<dbReference type="EMBL" id="QJKJ01006582">
    <property type="protein sequence ID" value="RDX86211.1"/>
    <property type="molecule type" value="Genomic_DNA"/>
</dbReference>
<dbReference type="Pfam" id="PF13692">
    <property type="entry name" value="Glyco_trans_1_4"/>
    <property type="match status" value="1"/>
</dbReference>
<comment type="subcellular location">
    <subcellularLocation>
        <location evidence="1">Endoplasmic reticulum membrane</location>
        <topology evidence="1">Single-pass membrane protein</topology>
    </subcellularLocation>
</comment>
<evidence type="ECO:0000256" key="2">
    <source>
        <dbReference type="ARBA" id="ARBA00004922"/>
    </source>
</evidence>
<keyword evidence="8" id="KW-0472">Membrane</keyword>
<dbReference type="SUPFAM" id="SSF53756">
    <property type="entry name" value="UDP-Glycosyltransferase/glycogen phosphorylase"/>
    <property type="match status" value="1"/>
</dbReference>
<keyword evidence="4" id="KW-0808">Transferase</keyword>
<dbReference type="InterPro" id="IPR026051">
    <property type="entry name" value="ALG1-like"/>
</dbReference>
<evidence type="ECO:0000256" key="7">
    <source>
        <dbReference type="ARBA" id="ARBA00022989"/>
    </source>
</evidence>
<dbReference type="GO" id="GO:0005789">
    <property type="term" value="C:endoplasmic reticulum membrane"/>
    <property type="evidence" value="ECO:0007669"/>
    <property type="project" value="UniProtKB-SubCell"/>
</dbReference>
<evidence type="ECO:0000256" key="4">
    <source>
        <dbReference type="ARBA" id="ARBA00022679"/>
    </source>
</evidence>
<name>A0A371G6R0_MUCPR</name>
<sequence length="687" mass="75675">MEGKSNGKKGGRRGRACVVVLGDIGRSPRMQYHALSLANQASLEVDIVAYGGSEPHSALLANPSIHIYIMKQWLATSQSLPKILKPIMLLLKPLVQFFMLLWFLCVKIPSPDIFIVQNPPSVPTLVAVKWASWLRNSSFVIDWHNFGFEKHYGKMADASLCVTKAMQHELAQNWGINATVLYDQPPDIFHPASLEERHKLFCRLNEDLFQPLSVRDCVSNGTSLIASHRQNETLFTTEVGSNIYLKPSRPALVVSSTSWTPDEDFGILLEAAVMYDRRVAAILGEDDSVDEEIFIDKGKGPEKKKYEEKIKRLKLKRVAFRTMWLSADDYPLLLGSADLGVCLHTSSSGLDLPMKVVDMFGCGLPVCAVSIKELVKVDKNGLLFSSSSELADELLLLFKGFPDDCDALKVLKNGAFETGSSARWATEWEEHAKPLITEAKRFLGSTPGPIFSSSMASASLASIGLASMYRRLCLLGDLLITVRQDFSNTVSRKEVIGSDTEISAPFIKSSCKSFKQISRWSSPAADIICSPVSEIVQTTIGSDFAKRFRPSTSLGRSEATLLVTATLTTGDTENFIARMWCASTSFSFVNVAFLVMNWSKPTIATKHKDHQGDPRTNSQRDTFEHWQEREGEISSSPEGRYLPGASSALHASSKPFLSTPSPLTSSSPQAFATLAIADPFGHSCKVQ</sequence>
<keyword evidence="5" id="KW-0812">Transmembrane</keyword>
<evidence type="ECO:0000256" key="8">
    <source>
        <dbReference type="ARBA" id="ARBA00023136"/>
    </source>
</evidence>
<keyword evidence="10" id="KW-1185">Reference proteome</keyword>
<accession>A0A371G6R0</accession>
<protein>
    <submittedName>
        <fullName evidence="9">UDP-glycosyltransferase TURAN</fullName>
    </submittedName>
</protein>
<keyword evidence="7" id="KW-1133">Transmembrane helix</keyword>
<dbReference type="OrthoDB" id="614844at2759"/>
<comment type="caution">
    <text evidence="9">The sequence shown here is derived from an EMBL/GenBank/DDBJ whole genome shotgun (WGS) entry which is preliminary data.</text>
</comment>
<dbReference type="STRING" id="157652.A0A371G6R0"/>
<keyword evidence="3" id="KW-0328">Glycosyltransferase</keyword>
<dbReference type="Proteomes" id="UP000257109">
    <property type="component" value="Unassembled WGS sequence"/>
</dbReference>
<dbReference type="AlphaFoldDB" id="A0A371G6R0"/>